<sequence length="242" mass="26607">MVRLVLFATFAAALVAATVAPSHAFAVARADAVDDELRAYDQLLKPTGDALAAIKCDARDCVPALLAAMRGHDQAIRRGVQTIKLECEKLDEAAKKRCADGVQKRSDQSDRANSERLKQIVDKYGWPSTKEFGEAAEAAAWLIALHADHDRPFQRHVLQLLERSTASGESPERHRAFLYDRIAVADHKPQRWGTQGRCVANKWEPFPIEDADTVDQRRSAAGMAPMATYRSAVDPTSCAGKN</sequence>
<evidence type="ECO:0000313" key="2">
    <source>
        <dbReference type="EMBL" id="GIL41802.1"/>
    </source>
</evidence>
<feature type="signal peptide" evidence="1">
    <location>
        <begin position="1"/>
        <end position="24"/>
    </location>
</feature>
<feature type="chain" id="PRO_5035773922" evidence="1">
    <location>
        <begin position="25"/>
        <end position="242"/>
    </location>
</feature>
<dbReference type="InterPro" id="IPR046732">
    <property type="entry name" value="DUF6624"/>
</dbReference>
<gene>
    <name evidence="2" type="ORF">TMPK1_40390</name>
</gene>
<evidence type="ECO:0000256" key="1">
    <source>
        <dbReference type="SAM" id="SignalP"/>
    </source>
</evidence>
<keyword evidence="3" id="KW-1185">Reference proteome</keyword>
<proteinExistence type="predicted"/>
<keyword evidence="1" id="KW-0732">Signal</keyword>
<accession>A0A8S8XIG8</accession>
<evidence type="ECO:0000313" key="3">
    <source>
        <dbReference type="Proteomes" id="UP000681075"/>
    </source>
</evidence>
<comment type="caution">
    <text evidence="2">The sequence shown here is derived from an EMBL/GenBank/DDBJ whole genome shotgun (WGS) entry which is preliminary data.</text>
</comment>
<reference evidence="2" key="1">
    <citation type="submission" date="2021-02" db="EMBL/GenBank/DDBJ databases">
        <title>Genome sequence of Rhodospirillales sp. strain TMPK1 isolated from soil.</title>
        <authorList>
            <person name="Nakai R."/>
            <person name="Kusada H."/>
            <person name="Tamaki H."/>
        </authorList>
    </citation>
    <scope>NUCLEOTIDE SEQUENCE</scope>
    <source>
        <strain evidence="2">TMPK1</strain>
    </source>
</reference>
<dbReference type="Proteomes" id="UP000681075">
    <property type="component" value="Unassembled WGS sequence"/>
</dbReference>
<organism evidence="2 3">
    <name type="scientific">Roseiterribacter gracilis</name>
    <dbReference type="NCBI Taxonomy" id="2812848"/>
    <lineage>
        <taxon>Bacteria</taxon>
        <taxon>Pseudomonadati</taxon>
        <taxon>Pseudomonadota</taxon>
        <taxon>Alphaproteobacteria</taxon>
        <taxon>Rhodospirillales</taxon>
        <taxon>Roseiterribacteraceae</taxon>
        <taxon>Roseiterribacter</taxon>
    </lineage>
</organism>
<name>A0A8S8XIG8_9PROT</name>
<dbReference type="Pfam" id="PF20329">
    <property type="entry name" value="DUF6624"/>
    <property type="match status" value="1"/>
</dbReference>
<protein>
    <submittedName>
        <fullName evidence="2">Uncharacterized protein</fullName>
    </submittedName>
</protein>
<dbReference type="EMBL" id="BOPV01000001">
    <property type="protein sequence ID" value="GIL41802.1"/>
    <property type="molecule type" value="Genomic_DNA"/>
</dbReference>
<dbReference type="RefSeq" id="WP_420245448.1">
    <property type="nucleotide sequence ID" value="NZ_BOPV01000001.1"/>
</dbReference>
<dbReference type="AlphaFoldDB" id="A0A8S8XIG8"/>